<dbReference type="Gene3D" id="1.10.510.10">
    <property type="entry name" value="Transferase(Phosphotransferase) domain 1"/>
    <property type="match status" value="1"/>
</dbReference>
<dbReference type="GO" id="GO:0005737">
    <property type="term" value="C:cytoplasm"/>
    <property type="evidence" value="ECO:0007669"/>
    <property type="project" value="TreeGrafter"/>
</dbReference>
<dbReference type="InterPro" id="IPR050167">
    <property type="entry name" value="Ser_Thr_protein_kinase"/>
</dbReference>
<feature type="domain" description="Protein kinase" evidence="1">
    <location>
        <begin position="32"/>
        <end position="279"/>
    </location>
</feature>
<name>A0A7J0H651_9ERIC</name>
<dbReference type="PROSITE" id="PS50011">
    <property type="entry name" value="PROTEIN_KINASE_DOM"/>
    <property type="match status" value="1"/>
</dbReference>
<proteinExistence type="predicted"/>
<dbReference type="PANTHER" id="PTHR23257">
    <property type="entry name" value="SERINE-THREONINE PROTEIN KINASE"/>
    <property type="match status" value="1"/>
</dbReference>
<dbReference type="PANTHER" id="PTHR23257:SF703">
    <property type="entry name" value="KINASE SUPERFAMILY WITH OCTICOSAPEPTIDE_PHOX_BEM1P DOMAIN-CONTAINING PROTEIN"/>
    <property type="match status" value="1"/>
</dbReference>
<dbReference type="SUPFAM" id="SSF56112">
    <property type="entry name" value="Protein kinase-like (PK-like)"/>
    <property type="match status" value="1"/>
</dbReference>
<dbReference type="GO" id="GO:0004672">
    <property type="term" value="F:protein kinase activity"/>
    <property type="evidence" value="ECO:0007669"/>
    <property type="project" value="InterPro"/>
</dbReference>
<evidence type="ECO:0000313" key="2">
    <source>
        <dbReference type="EMBL" id="GFZ18570.1"/>
    </source>
</evidence>
<protein>
    <submittedName>
        <fullName evidence="2">Kinase superfamily with octicosapeptide/Phox/Bem1p domain-containing protein</fullName>
    </submittedName>
</protein>
<dbReference type="InterPro" id="IPR011009">
    <property type="entry name" value="Kinase-like_dom_sf"/>
</dbReference>
<dbReference type="InterPro" id="IPR001245">
    <property type="entry name" value="Ser-Thr/Tyr_kinase_cat_dom"/>
</dbReference>
<evidence type="ECO:0000259" key="1">
    <source>
        <dbReference type="PROSITE" id="PS50011"/>
    </source>
</evidence>
<dbReference type="Pfam" id="PF07714">
    <property type="entry name" value="PK_Tyr_Ser-Thr"/>
    <property type="match status" value="1"/>
</dbReference>
<dbReference type="InterPro" id="IPR000719">
    <property type="entry name" value="Prot_kinase_dom"/>
</dbReference>
<dbReference type="InterPro" id="IPR008271">
    <property type="entry name" value="Ser/Thr_kinase_AS"/>
</dbReference>
<dbReference type="PROSITE" id="PS00108">
    <property type="entry name" value="PROTEIN_KINASE_ST"/>
    <property type="match status" value="1"/>
</dbReference>
<gene>
    <name evidence="2" type="ORF">Acr_27g0003090</name>
</gene>
<dbReference type="GO" id="GO:0005524">
    <property type="term" value="F:ATP binding"/>
    <property type="evidence" value="ECO:0007669"/>
    <property type="project" value="InterPro"/>
</dbReference>
<evidence type="ECO:0000313" key="3">
    <source>
        <dbReference type="Proteomes" id="UP000585474"/>
    </source>
</evidence>
<dbReference type="Proteomes" id="UP000585474">
    <property type="component" value="Unassembled WGS sequence"/>
</dbReference>
<keyword evidence="2" id="KW-0808">Transferase</keyword>
<sequence length="279" mass="30606">MSEKLPRSSTQSVVACTHQIEARQSQSKLRKAKSRPGLSRSKFGLTKSSCLISDSVRRRVRNLKQGSPEVAGGRWRVIADFWKEALILGSLHHPNVVSFYGIVRDDGPDGTLATVTEFMVNGSLKQFLQKKDRTIDRRKRLIIAMDAAFGMEYLHGKNIVHFDLKCENLLVNMRDPHRPVCKIGDLGLSKVKQHTLVSGGIRGTLPWMAPELLSGKSNMVSEKDSGFDRNIRKHGELWQVLVLHGRGKNKVAGEVCGGVRGGGGETDLVLAMQGGGTGG</sequence>
<dbReference type="AlphaFoldDB" id="A0A7J0H651"/>
<dbReference type="EMBL" id="BJWL01000027">
    <property type="protein sequence ID" value="GFZ18570.1"/>
    <property type="molecule type" value="Genomic_DNA"/>
</dbReference>
<dbReference type="GO" id="GO:0007165">
    <property type="term" value="P:signal transduction"/>
    <property type="evidence" value="ECO:0007669"/>
    <property type="project" value="TreeGrafter"/>
</dbReference>
<comment type="caution">
    <text evidence="2">The sequence shown here is derived from an EMBL/GenBank/DDBJ whole genome shotgun (WGS) entry which is preliminary data.</text>
</comment>
<keyword evidence="2" id="KW-0418">Kinase</keyword>
<reference evidence="2 3" key="1">
    <citation type="submission" date="2019-07" db="EMBL/GenBank/DDBJ databases">
        <title>De Novo Assembly of kiwifruit Actinidia rufa.</title>
        <authorList>
            <person name="Sugita-Konishi S."/>
            <person name="Sato K."/>
            <person name="Mori E."/>
            <person name="Abe Y."/>
            <person name="Kisaki G."/>
            <person name="Hamano K."/>
            <person name="Suezawa K."/>
            <person name="Otani M."/>
            <person name="Fukuda T."/>
            <person name="Manabe T."/>
            <person name="Gomi K."/>
            <person name="Tabuchi M."/>
            <person name="Akimitsu K."/>
            <person name="Kataoka I."/>
        </authorList>
    </citation>
    <scope>NUCLEOTIDE SEQUENCE [LARGE SCALE GENOMIC DNA]</scope>
    <source>
        <strain evidence="3">cv. Fuchu</strain>
    </source>
</reference>
<accession>A0A7J0H651</accession>
<dbReference type="OrthoDB" id="4062651at2759"/>
<organism evidence="2 3">
    <name type="scientific">Actinidia rufa</name>
    <dbReference type="NCBI Taxonomy" id="165716"/>
    <lineage>
        <taxon>Eukaryota</taxon>
        <taxon>Viridiplantae</taxon>
        <taxon>Streptophyta</taxon>
        <taxon>Embryophyta</taxon>
        <taxon>Tracheophyta</taxon>
        <taxon>Spermatophyta</taxon>
        <taxon>Magnoliopsida</taxon>
        <taxon>eudicotyledons</taxon>
        <taxon>Gunneridae</taxon>
        <taxon>Pentapetalae</taxon>
        <taxon>asterids</taxon>
        <taxon>Ericales</taxon>
        <taxon>Actinidiaceae</taxon>
        <taxon>Actinidia</taxon>
    </lineage>
</organism>
<dbReference type="SMART" id="SM00220">
    <property type="entry name" value="S_TKc"/>
    <property type="match status" value="1"/>
</dbReference>
<keyword evidence="3" id="KW-1185">Reference proteome</keyword>